<feature type="domain" description="RCK N-terminal" evidence="1">
    <location>
        <begin position="1"/>
        <end position="115"/>
    </location>
</feature>
<accession>A0AAX0Q9T3</accession>
<keyword evidence="4" id="KW-1185">Reference proteome</keyword>
<organism evidence="3 4">
    <name type="scientific">Methanocorpusculum parvum</name>
    <dbReference type="NCBI Taxonomy" id="2193"/>
    <lineage>
        <taxon>Archaea</taxon>
        <taxon>Methanobacteriati</taxon>
        <taxon>Methanobacteriota</taxon>
        <taxon>Stenosarchaea group</taxon>
        <taxon>Methanomicrobia</taxon>
        <taxon>Methanomicrobiales</taxon>
        <taxon>Methanocorpusculaceae</taxon>
        <taxon>Methanocorpusculum</taxon>
    </lineage>
</organism>
<dbReference type="InterPro" id="IPR006037">
    <property type="entry name" value="RCK_C"/>
</dbReference>
<dbReference type="Gene3D" id="3.40.50.720">
    <property type="entry name" value="NAD(P)-binding Rossmann-like Domain"/>
    <property type="match status" value="1"/>
</dbReference>
<proteinExistence type="predicted"/>
<dbReference type="Gene3D" id="3.30.70.1450">
    <property type="entry name" value="Regulator of K+ conductance, C-terminal domain"/>
    <property type="match status" value="1"/>
</dbReference>
<dbReference type="InterPro" id="IPR036721">
    <property type="entry name" value="RCK_C_sf"/>
</dbReference>
<evidence type="ECO:0000259" key="2">
    <source>
        <dbReference type="PROSITE" id="PS51202"/>
    </source>
</evidence>
<evidence type="ECO:0008006" key="5">
    <source>
        <dbReference type="Google" id="ProtNLM"/>
    </source>
</evidence>
<dbReference type="RefSeq" id="WP_095642013.1">
    <property type="nucleotide sequence ID" value="NZ_LMVO01000010.1"/>
</dbReference>
<dbReference type="InterPro" id="IPR036291">
    <property type="entry name" value="NAD(P)-bd_dom_sf"/>
</dbReference>
<dbReference type="Pfam" id="PF02080">
    <property type="entry name" value="TrkA_C"/>
    <property type="match status" value="1"/>
</dbReference>
<dbReference type="PROSITE" id="PS51202">
    <property type="entry name" value="RCK_C"/>
    <property type="match status" value="1"/>
</dbReference>
<dbReference type="PANTHER" id="PTHR43833:SF9">
    <property type="entry name" value="POTASSIUM CHANNEL PROTEIN YUGO-RELATED"/>
    <property type="match status" value="1"/>
</dbReference>
<dbReference type="Pfam" id="PF02254">
    <property type="entry name" value="TrkA_N"/>
    <property type="match status" value="1"/>
</dbReference>
<dbReference type="PROSITE" id="PS51201">
    <property type="entry name" value="RCK_N"/>
    <property type="match status" value="1"/>
</dbReference>
<dbReference type="GO" id="GO:0008324">
    <property type="term" value="F:monoatomic cation transmembrane transporter activity"/>
    <property type="evidence" value="ECO:0007669"/>
    <property type="project" value="InterPro"/>
</dbReference>
<dbReference type="EMBL" id="LMVO01000010">
    <property type="protein sequence ID" value="PAV09627.1"/>
    <property type="molecule type" value="Genomic_DNA"/>
</dbReference>
<dbReference type="Proteomes" id="UP000243820">
    <property type="component" value="Unassembled WGS sequence"/>
</dbReference>
<name>A0AAX0Q9T3_9EURY</name>
<protein>
    <recommendedName>
        <fullName evidence="5">Potassium transporter KefB</fullName>
    </recommendedName>
</protein>
<dbReference type="SUPFAM" id="SSF116726">
    <property type="entry name" value="TrkA C-terminal domain-like"/>
    <property type="match status" value="1"/>
</dbReference>
<dbReference type="PANTHER" id="PTHR43833">
    <property type="entry name" value="POTASSIUM CHANNEL PROTEIN 2-RELATED-RELATED"/>
    <property type="match status" value="1"/>
</dbReference>
<evidence type="ECO:0000259" key="1">
    <source>
        <dbReference type="PROSITE" id="PS51201"/>
    </source>
</evidence>
<dbReference type="AlphaFoldDB" id="A0AAX0Q9T3"/>
<dbReference type="InterPro" id="IPR003148">
    <property type="entry name" value="RCK_N"/>
</dbReference>
<reference evidence="3 4" key="1">
    <citation type="journal article" date="2017" name="BMC Genomics">
        <title>Genomic analysis of methanogenic archaea reveals a shift towards energy conservation.</title>
        <authorList>
            <person name="Gilmore S.P."/>
            <person name="Henske J.K."/>
            <person name="Sexton J.A."/>
            <person name="Solomon K.V."/>
            <person name="Seppala S."/>
            <person name="Yoo J.I."/>
            <person name="Huyett L.M."/>
            <person name="Pressman A."/>
            <person name="Cogan J.Z."/>
            <person name="Kivenson V."/>
            <person name="Peng X."/>
            <person name="Tan Y."/>
            <person name="Valentine D.L."/>
            <person name="O'Malley M.A."/>
        </authorList>
    </citation>
    <scope>NUCLEOTIDE SEQUENCE [LARGE SCALE GENOMIC DNA]</scope>
    <source>
        <strain evidence="3 4">XII</strain>
    </source>
</reference>
<sequence>MIIVGFGLTGHYVAKALKKVEIPYIILELNPETVAAEKKLGENIVYGDACREGVLEFAGIRKAQTIVITIPQMDTVKAILTNARRMNPKIGIITRSRFISETAELYHLGADEVIVDEKETALQIFHRILSNQQVPVQDADLFAKQARSEIYDKYIEKPIHSNIRMSAKGSRLDMIRIRAKQAGEMMAKNTSQVEQIRVEKGADIAGKRIADVQMRRNYGVSVIAVRCVGKIDVIVSPDGDTILNEGDTAVVIGDREAIGTIMIMFAEKAAYTT</sequence>
<feature type="domain" description="RCK C-terminal" evidence="2">
    <location>
        <begin position="181"/>
        <end position="267"/>
    </location>
</feature>
<dbReference type="SUPFAM" id="SSF51735">
    <property type="entry name" value="NAD(P)-binding Rossmann-fold domains"/>
    <property type="match status" value="1"/>
</dbReference>
<evidence type="ECO:0000313" key="4">
    <source>
        <dbReference type="Proteomes" id="UP000243820"/>
    </source>
</evidence>
<dbReference type="GO" id="GO:0006813">
    <property type="term" value="P:potassium ion transport"/>
    <property type="evidence" value="ECO:0007669"/>
    <property type="project" value="InterPro"/>
</dbReference>
<comment type="caution">
    <text evidence="3">The sequence shown here is derived from an EMBL/GenBank/DDBJ whole genome shotgun (WGS) entry which is preliminary data.</text>
</comment>
<evidence type="ECO:0000313" key="3">
    <source>
        <dbReference type="EMBL" id="PAV09627.1"/>
    </source>
</evidence>
<dbReference type="InterPro" id="IPR050721">
    <property type="entry name" value="Trk_Ktr_HKT_K-transport"/>
</dbReference>
<gene>
    <name evidence="3" type="ORF">ASJ83_06335</name>
</gene>